<sequence length="263" mass="28864">MKLTFKLLSLGLSSLLLFSCDSDSDDTPQAEPYFEDNLSLDTWEVTEFGADKTYETPIGWETSNPGTSFLSFVNTTQETSDVVSGSSARMETIAIPLTGIAAATVYTGKFQLNTSDPAQSAILGVEYTKRPKSMSFNYKYTPGDEYLQFDGAVSSPVEGAVDSCLVYMYLQKREGESIQRIGTAAMQHSDTVTEWTKEKLEVIYGEIENPVPGFRLRPEETGWADADATPTHVIITFTSTSAGDYFRGAIGSVLMVDDISIEY</sequence>
<reference evidence="3 4" key="1">
    <citation type="submission" date="2020-04" db="EMBL/GenBank/DDBJ databases">
        <title>Flammeovirga sp. SR4, a novel species isolated from seawater.</title>
        <authorList>
            <person name="Wang X."/>
        </authorList>
    </citation>
    <scope>NUCLEOTIDE SEQUENCE [LARGE SCALE GENOMIC DNA]</scope>
    <source>
        <strain evidence="3 4">SR4</strain>
    </source>
</reference>
<feature type="domain" description="Putative carbohydrate metabolism" evidence="2">
    <location>
        <begin position="48"/>
        <end position="261"/>
    </location>
</feature>
<dbReference type="Proteomes" id="UP000585050">
    <property type="component" value="Unassembled WGS sequence"/>
</dbReference>
<evidence type="ECO:0000313" key="3">
    <source>
        <dbReference type="EMBL" id="NLR94199.1"/>
    </source>
</evidence>
<evidence type="ECO:0000313" key="4">
    <source>
        <dbReference type="Proteomes" id="UP000585050"/>
    </source>
</evidence>
<dbReference type="InterPro" id="IPR025112">
    <property type="entry name" value="PCMD"/>
</dbReference>
<keyword evidence="1" id="KW-0732">Signal</keyword>
<name>A0A7X8SPV7_9BACT</name>
<dbReference type="Gene3D" id="2.60.120.890">
    <property type="entry name" value="BT2081, beta-jelly-roll domain"/>
    <property type="match status" value="1"/>
</dbReference>
<keyword evidence="4" id="KW-1185">Reference proteome</keyword>
<feature type="chain" id="PRO_5031491713" description="Putative carbohydrate metabolism domain-containing protein" evidence="1">
    <location>
        <begin position="25"/>
        <end position="263"/>
    </location>
</feature>
<feature type="signal peptide" evidence="1">
    <location>
        <begin position="1"/>
        <end position="24"/>
    </location>
</feature>
<accession>A0A7X8SPV7</accession>
<proteinExistence type="predicted"/>
<dbReference type="PROSITE" id="PS51257">
    <property type="entry name" value="PROKAR_LIPOPROTEIN"/>
    <property type="match status" value="1"/>
</dbReference>
<dbReference type="EMBL" id="JABAIL010000010">
    <property type="protein sequence ID" value="NLR94199.1"/>
    <property type="molecule type" value="Genomic_DNA"/>
</dbReference>
<organism evidence="3 4">
    <name type="scientific">Flammeovirga agarivorans</name>
    <dbReference type="NCBI Taxonomy" id="2726742"/>
    <lineage>
        <taxon>Bacteria</taxon>
        <taxon>Pseudomonadati</taxon>
        <taxon>Bacteroidota</taxon>
        <taxon>Cytophagia</taxon>
        <taxon>Cytophagales</taxon>
        <taxon>Flammeovirgaceae</taxon>
        <taxon>Flammeovirga</taxon>
    </lineage>
</organism>
<evidence type="ECO:0000256" key="1">
    <source>
        <dbReference type="SAM" id="SignalP"/>
    </source>
</evidence>
<evidence type="ECO:0000259" key="2">
    <source>
        <dbReference type="Pfam" id="PF13201"/>
    </source>
</evidence>
<dbReference type="InterPro" id="IPR038653">
    <property type="entry name" value="Put_CMD_sf"/>
</dbReference>
<protein>
    <recommendedName>
        <fullName evidence="2">Putative carbohydrate metabolism domain-containing protein</fullName>
    </recommendedName>
</protein>
<dbReference type="RefSeq" id="WP_168884911.1">
    <property type="nucleotide sequence ID" value="NZ_JABAIL010000010.1"/>
</dbReference>
<gene>
    <name evidence="3" type="ORF">HGP29_23550</name>
</gene>
<dbReference type="Pfam" id="PF13201">
    <property type="entry name" value="PCMD"/>
    <property type="match status" value="1"/>
</dbReference>
<dbReference type="AlphaFoldDB" id="A0A7X8SPV7"/>
<comment type="caution">
    <text evidence="3">The sequence shown here is derived from an EMBL/GenBank/DDBJ whole genome shotgun (WGS) entry which is preliminary data.</text>
</comment>